<evidence type="ECO:0000313" key="2">
    <source>
        <dbReference type="Proteomes" id="UP000828251"/>
    </source>
</evidence>
<keyword evidence="2" id="KW-1185">Reference proteome</keyword>
<dbReference type="Proteomes" id="UP000828251">
    <property type="component" value="Unassembled WGS sequence"/>
</dbReference>
<protein>
    <submittedName>
        <fullName evidence="1">Uncharacterized protein</fullName>
    </submittedName>
</protein>
<name>A0A9D3UC60_9ROSI</name>
<organism evidence="1 2">
    <name type="scientific">Gossypium stocksii</name>
    <dbReference type="NCBI Taxonomy" id="47602"/>
    <lineage>
        <taxon>Eukaryota</taxon>
        <taxon>Viridiplantae</taxon>
        <taxon>Streptophyta</taxon>
        <taxon>Embryophyta</taxon>
        <taxon>Tracheophyta</taxon>
        <taxon>Spermatophyta</taxon>
        <taxon>Magnoliopsida</taxon>
        <taxon>eudicotyledons</taxon>
        <taxon>Gunneridae</taxon>
        <taxon>Pentapetalae</taxon>
        <taxon>rosids</taxon>
        <taxon>malvids</taxon>
        <taxon>Malvales</taxon>
        <taxon>Malvaceae</taxon>
        <taxon>Malvoideae</taxon>
        <taxon>Gossypium</taxon>
    </lineage>
</organism>
<proteinExistence type="predicted"/>
<dbReference type="EMBL" id="JAIQCV010000013">
    <property type="protein sequence ID" value="KAH1033825.1"/>
    <property type="molecule type" value="Genomic_DNA"/>
</dbReference>
<gene>
    <name evidence="1" type="ORF">J1N35_045999</name>
</gene>
<dbReference type="AlphaFoldDB" id="A0A9D3UC60"/>
<reference evidence="1 2" key="1">
    <citation type="journal article" date="2021" name="Plant Biotechnol. J.">
        <title>Multi-omics assisted identification of the key and species-specific regulatory components of drought-tolerant mechanisms in Gossypium stocksii.</title>
        <authorList>
            <person name="Yu D."/>
            <person name="Ke L."/>
            <person name="Zhang D."/>
            <person name="Wu Y."/>
            <person name="Sun Y."/>
            <person name="Mei J."/>
            <person name="Sun J."/>
            <person name="Sun Y."/>
        </authorList>
    </citation>
    <scope>NUCLEOTIDE SEQUENCE [LARGE SCALE GENOMIC DNA]</scope>
    <source>
        <strain evidence="2">cv. E1</strain>
        <tissue evidence="1">Leaf</tissue>
    </source>
</reference>
<comment type="caution">
    <text evidence="1">The sequence shown here is derived from an EMBL/GenBank/DDBJ whole genome shotgun (WGS) entry which is preliminary data.</text>
</comment>
<evidence type="ECO:0000313" key="1">
    <source>
        <dbReference type="EMBL" id="KAH1033825.1"/>
    </source>
</evidence>
<accession>A0A9D3UC60</accession>
<dbReference type="OrthoDB" id="10415252at2759"/>
<sequence>MPLVVVKDMATESFARTFANIDLDDSNQDSIPVDCDNEEVEVEEFDDDFLCSVFDYLFGQESEAKTFLVKSTKHRL</sequence>